<name>A0ACB7F2C4_NIBAL</name>
<sequence length="114" mass="12486">MAVMPGYHSDKRTNPTRTTAANSCTLPAAFRQARQRSGGILGHSATETNEEEVKRRSGCMTIPSVTDVAHACPRPNKYNSGVGTEMTGNLPLCRGNWAHYAEEKMEGNCKEPKY</sequence>
<gene>
    <name evidence="1" type="ORF">GBF38_019640</name>
</gene>
<comment type="caution">
    <text evidence="1">The sequence shown here is derived from an EMBL/GenBank/DDBJ whole genome shotgun (WGS) entry which is preliminary data.</text>
</comment>
<accession>A0ACB7F2C4</accession>
<dbReference type="EMBL" id="CM024807">
    <property type="protein sequence ID" value="KAG8008471.1"/>
    <property type="molecule type" value="Genomic_DNA"/>
</dbReference>
<proteinExistence type="predicted"/>
<reference evidence="1" key="1">
    <citation type="submission" date="2020-04" db="EMBL/GenBank/DDBJ databases">
        <title>A chromosome-scale assembly and high-density genetic map of the yellow drum (Nibea albiflora) genome.</title>
        <authorList>
            <person name="Xu D."/>
            <person name="Zhang W."/>
            <person name="Chen R."/>
            <person name="Tan P."/>
            <person name="Wang L."/>
            <person name="Song H."/>
            <person name="Tian L."/>
            <person name="Zhu Q."/>
            <person name="Wang B."/>
        </authorList>
    </citation>
    <scope>NUCLEOTIDE SEQUENCE</scope>
    <source>
        <strain evidence="1">ZJHYS-2018</strain>
    </source>
</reference>
<keyword evidence="2" id="KW-1185">Reference proteome</keyword>
<dbReference type="Proteomes" id="UP000805704">
    <property type="component" value="Chromosome 19"/>
</dbReference>
<organism evidence="1 2">
    <name type="scientific">Nibea albiflora</name>
    <name type="common">Yellow drum</name>
    <name type="synonym">Corvina albiflora</name>
    <dbReference type="NCBI Taxonomy" id="240163"/>
    <lineage>
        <taxon>Eukaryota</taxon>
        <taxon>Metazoa</taxon>
        <taxon>Chordata</taxon>
        <taxon>Craniata</taxon>
        <taxon>Vertebrata</taxon>
        <taxon>Euteleostomi</taxon>
        <taxon>Actinopterygii</taxon>
        <taxon>Neopterygii</taxon>
        <taxon>Teleostei</taxon>
        <taxon>Neoteleostei</taxon>
        <taxon>Acanthomorphata</taxon>
        <taxon>Eupercaria</taxon>
        <taxon>Sciaenidae</taxon>
        <taxon>Nibea</taxon>
    </lineage>
</organism>
<evidence type="ECO:0000313" key="2">
    <source>
        <dbReference type="Proteomes" id="UP000805704"/>
    </source>
</evidence>
<protein>
    <submittedName>
        <fullName evidence="1">Uncharacterized protein</fullName>
    </submittedName>
</protein>
<evidence type="ECO:0000313" key="1">
    <source>
        <dbReference type="EMBL" id="KAG8008471.1"/>
    </source>
</evidence>